<gene>
    <name evidence="2" type="ORF">AFUS01_LOCUS15474</name>
</gene>
<evidence type="ECO:0000313" key="3">
    <source>
        <dbReference type="Proteomes" id="UP000708208"/>
    </source>
</evidence>
<name>A0A8J2KJN4_9HEXA</name>
<dbReference type="EMBL" id="CAJVCH010137151">
    <property type="protein sequence ID" value="CAG7726566.1"/>
    <property type="molecule type" value="Genomic_DNA"/>
</dbReference>
<evidence type="ECO:0000256" key="1">
    <source>
        <dbReference type="SAM" id="MobiDB-lite"/>
    </source>
</evidence>
<comment type="caution">
    <text evidence="2">The sequence shown here is derived from an EMBL/GenBank/DDBJ whole genome shotgun (WGS) entry which is preliminary data.</text>
</comment>
<protein>
    <submittedName>
        <fullName evidence="2">Uncharacterized protein</fullName>
    </submittedName>
</protein>
<evidence type="ECO:0000313" key="2">
    <source>
        <dbReference type="EMBL" id="CAG7726566.1"/>
    </source>
</evidence>
<dbReference type="Proteomes" id="UP000708208">
    <property type="component" value="Unassembled WGS sequence"/>
</dbReference>
<organism evidence="2 3">
    <name type="scientific">Allacma fusca</name>
    <dbReference type="NCBI Taxonomy" id="39272"/>
    <lineage>
        <taxon>Eukaryota</taxon>
        <taxon>Metazoa</taxon>
        <taxon>Ecdysozoa</taxon>
        <taxon>Arthropoda</taxon>
        <taxon>Hexapoda</taxon>
        <taxon>Collembola</taxon>
        <taxon>Symphypleona</taxon>
        <taxon>Sminthuridae</taxon>
        <taxon>Allacma</taxon>
    </lineage>
</organism>
<reference evidence="2" key="1">
    <citation type="submission" date="2021-06" db="EMBL/GenBank/DDBJ databases">
        <authorList>
            <person name="Hodson N. C."/>
            <person name="Mongue J. A."/>
            <person name="Jaron S. K."/>
        </authorList>
    </citation>
    <scope>NUCLEOTIDE SEQUENCE</scope>
</reference>
<keyword evidence="3" id="KW-1185">Reference proteome</keyword>
<proteinExistence type="predicted"/>
<dbReference type="AlphaFoldDB" id="A0A8J2KJN4"/>
<accession>A0A8J2KJN4</accession>
<sequence length="72" mass="7506">MWRPLSPPFHAVVLAAADHVFRVPATIGVVASFLAADTALATLPAAADQEPQRPATPEPIPHGQKVAAVQDC</sequence>
<feature type="region of interest" description="Disordered" evidence="1">
    <location>
        <begin position="46"/>
        <end position="72"/>
    </location>
</feature>